<evidence type="ECO:0000313" key="2">
    <source>
        <dbReference type="Proteomes" id="UP000814140"/>
    </source>
</evidence>
<reference evidence="1" key="2">
    <citation type="journal article" date="2022" name="New Phytol.">
        <title>Evolutionary transition to the ectomycorrhizal habit in the genomes of a hyperdiverse lineage of mushroom-forming fungi.</title>
        <authorList>
            <person name="Looney B."/>
            <person name="Miyauchi S."/>
            <person name="Morin E."/>
            <person name="Drula E."/>
            <person name="Courty P.E."/>
            <person name="Kohler A."/>
            <person name="Kuo A."/>
            <person name="LaButti K."/>
            <person name="Pangilinan J."/>
            <person name="Lipzen A."/>
            <person name="Riley R."/>
            <person name="Andreopoulos W."/>
            <person name="He G."/>
            <person name="Johnson J."/>
            <person name="Nolan M."/>
            <person name="Tritt A."/>
            <person name="Barry K.W."/>
            <person name="Grigoriev I.V."/>
            <person name="Nagy L.G."/>
            <person name="Hibbett D."/>
            <person name="Henrissat B."/>
            <person name="Matheny P.B."/>
            <person name="Labbe J."/>
            <person name="Martin F.M."/>
        </authorList>
    </citation>
    <scope>NUCLEOTIDE SEQUENCE</scope>
    <source>
        <strain evidence="1">HHB10654</strain>
    </source>
</reference>
<name>A0ACB8T731_9AGAM</name>
<gene>
    <name evidence="1" type="ORF">BV25DRAFT_324378</name>
</gene>
<reference evidence="1" key="1">
    <citation type="submission" date="2021-03" db="EMBL/GenBank/DDBJ databases">
        <authorList>
            <consortium name="DOE Joint Genome Institute"/>
            <person name="Ahrendt S."/>
            <person name="Looney B.P."/>
            <person name="Miyauchi S."/>
            <person name="Morin E."/>
            <person name="Drula E."/>
            <person name="Courty P.E."/>
            <person name="Chicoki N."/>
            <person name="Fauchery L."/>
            <person name="Kohler A."/>
            <person name="Kuo A."/>
            <person name="Labutti K."/>
            <person name="Pangilinan J."/>
            <person name="Lipzen A."/>
            <person name="Riley R."/>
            <person name="Andreopoulos W."/>
            <person name="He G."/>
            <person name="Johnson J."/>
            <person name="Barry K.W."/>
            <person name="Grigoriev I.V."/>
            <person name="Nagy L."/>
            <person name="Hibbett D."/>
            <person name="Henrissat B."/>
            <person name="Matheny P.B."/>
            <person name="Labbe J."/>
            <person name="Martin F."/>
        </authorList>
    </citation>
    <scope>NUCLEOTIDE SEQUENCE</scope>
    <source>
        <strain evidence="1">HHB10654</strain>
    </source>
</reference>
<proteinExistence type="predicted"/>
<sequence length="452" mass="49114">MVIDWESPRPIYVDTLEPDPSDLGGVIERAAFDNYSALQSVQSPKSSLPSSTQADGGRPPTPRRTSKSPKVEGTESISSSELVERILDRSGTSSRTSTPARTPPNVRPPVSDMSPPAGSQSSHLSQPSSSSPRPLAVIRMLKKSRTSWSPEHSVAGNVSSIALDHPTPLHSNTLSQPLEVLDAPPSTYCDSSSTHTAVRSGAGAREAESIFQKPLVFIHYEPPAPTVEPPSDPHTLALPPSNPLPEEADDRAVYEDDDDLYEGSLGYPDDDALAYNEPCADFGLPSAWPTPEESADMERAALDFLNDYVLTFDSDRSRLASAYSRDATFSYRTYCNDPALAARIDAFALPQGFLRAHELIQGRLDVLSALLSLGSAKLSSSENIDYDFTHMGKGIGGLLVVYGTLYDPQADGRLYVTQSFVLRRKDSDPEDRWSFATHPSVHDATEWKRGVP</sequence>
<dbReference type="Proteomes" id="UP000814140">
    <property type="component" value="Unassembled WGS sequence"/>
</dbReference>
<accession>A0ACB8T731</accession>
<protein>
    <submittedName>
        <fullName evidence="1">Uncharacterized protein</fullName>
    </submittedName>
</protein>
<comment type="caution">
    <text evidence="1">The sequence shown here is derived from an EMBL/GenBank/DDBJ whole genome shotgun (WGS) entry which is preliminary data.</text>
</comment>
<organism evidence="1 2">
    <name type="scientific">Artomyces pyxidatus</name>
    <dbReference type="NCBI Taxonomy" id="48021"/>
    <lineage>
        <taxon>Eukaryota</taxon>
        <taxon>Fungi</taxon>
        <taxon>Dikarya</taxon>
        <taxon>Basidiomycota</taxon>
        <taxon>Agaricomycotina</taxon>
        <taxon>Agaricomycetes</taxon>
        <taxon>Russulales</taxon>
        <taxon>Auriscalpiaceae</taxon>
        <taxon>Artomyces</taxon>
    </lineage>
</organism>
<dbReference type="EMBL" id="MU277200">
    <property type="protein sequence ID" value="KAI0063961.1"/>
    <property type="molecule type" value="Genomic_DNA"/>
</dbReference>
<evidence type="ECO:0000313" key="1">
    <source>
        <dbReference type="EMBL" id="KAI0063961.1"/>
    </source>
</evidence>
<keyword evidence="2" id="KW-1185">Reference proteome</keyword>